<organism evidence="1 2">
    <name type="scientific">Citrullus colocynthis</name>
    <name type="common">colocynth</name>
    <dbReference type="NCBI Taxonomy" id="252529"/>
    <lineage>
        <taxon>Eukaryota</taxon>
        <taxon>Viridiplantae</taxon>
        <taxon>Streptophyta</taxon>
        <taxon>Embryophyta</taxon>
        <taxon>Tracheophyta</taxon>
        <taxon>Spermatophyta</taxon>
        <taxon>Magnoliopsida</taxon>
        <taxon>eudicotyledons</taxon>
        <taxon>Gunneridae</taxon>
        <taxon>Pentapetalae</taxon>
        <taxon>rosids</taxon>
        <taxon>fabids</taxon>
        <taxon>Cucurbitales</taxon>
        <taxon>Cucurbitaceae</taxon>
        <taxon>Benincaseae</taxon>
        <taxon>Citrullus</taxon>
    </lineage>
</organism>
<sequence length="70" mass="7936">MAPNTKVDIKWSGNKMEGGEVLKTMECLRRRLLAERQASLLAKEEAELMGKRVFTNAKTIRIFTLIGVRS</sequence>
<protein>
    <submittedName>
        <fullName evidence="1">Uncharacterized protein</fullName>
    </submittedName>
</protein>
<gene>
    <name evidence="1" type="ORF">CITCOLO1_LOCUS15400</name>
</gene>
<dbReference type="Proteomes" id="UP001642487">
    <property type="component" value="Chromosome 5"/>
</dbReference>
<dbReference type="PANTHER" id="PTHR33701">
    <property type="entry name" value="TRANSMEMBRANE PROTEIN"/>
    <property type="match status" value="1"/>
</dbReference>
<reference evidence="1 2" key="1">
    <citation type="submission" date="2024-03" db="EMBL/GenBank/DDBJ databases">
        <authorList>
            <person name="Gkanogiannis A."/>
            <person name="Becerra Lopez-Lavalle L."/>
        </authorList>
    </citation>
    <scope>NUCLEOTIDE SEQUENCE [LARGE SCALE GENOMIC DNA]</scope>
</reference>
<evidence type="ECO:0000313" key="2">
    <source>
        <dbReference type="Proteomes" id="UP001642487"/>
    </source>
</evidence>
<dbReference type="EMBL" id="OZ021739">
    <property type="protein sequence ID" value="CAK9323225.1"/>
    <property type="molecule type" value="Genomic_DNA"/>
</dbReference>
<evidence type="ECO:0000313" key="1">
    <source>
        <dbReference type="EMBL" id="CAK9323225.1"/>
    </source>
</evidence>
<accession>A0ABP0YWV7</accession>
<proteinExistence type="predicted"/>
<dbReference type="PANTHER" id="PTHR33701:SF2">
    <property type="entry name" value="TRANSMEMBRANE PROTEIN"/>
    <property type="match status" value="1"/>
</dbReference>
<name>A0ABP0YWV7_9ROSI</name>
<keyword evidence="2" id="KW-1185">Reference proteome</keyword>